<sequence length="302" mass="33558">MPSGLKKDVYEELRNSVNVIIHNAWKLDFNLSLSSFEPNVQSTRNLIDLARSSEHASSLRFLFTSSISSAFSWDRTLGPYPEAIVTDAKYAVGNGYGESKYVAERDKYVVANPTEPGQSRIGCPSWSNQALNWMLFPPRLGHDAACFLDAMDAVSQSILDVAFSKADEPALNIVHPNPLAWDEIMAPINEAIVREGIVEQKLPIVEFQTWFSALEAKSHDASEEDISAIPAIKLLEFFRTMAQVDVALRQQGNDKVESGGLPTLSTSRVQEISDTMKGLPKLAPSDTALWVQYWKHVGLFRV</sequence>
<dbReference type="InterPro" id="IPR013120">
    <property type="entry name" value="FAR_NAD-bd"/>
</dbReference>
<comment type="caution">
    <text evidence="2">The sequence shown here is derived from an EMBL/GenBank/DDBJ whole genome shotgun (WGS) entry which is preliminary data.</text>
</comment>
<dbReference type="InterPro" id="IPR036291">
    <property type="entry name" value="NAD(P)-bd_dom_sf"/>
</dbReference>
<gene>
    <name evidence="2" type="ORF">NLJ89_g11625</name>
</gene>
<dbReference type="OrthoDB" id="429813at2759"/>
<dbReference type="Pfam" id="PF07993">
    <property type="entry name" value="NAD_binding_4"/>
    <property type="match status" value="1"/>
</dbReference>
<evidence type="ECO:0000313" key="3">
    <source>
        <dbReference type="Proteomes" id="UP001148786"/>
    </source>
</evidence>
<organism evidence="2 3">
    <name type="scientific">Agrocybe chaxingu</name>
    <dbReference type="NCBI Taxonomy" id="84603"/>
    <lineage>
        <taxon>Eukaryota</taxon>
        <taxon>Fungi</taxon>
        <taxon>Dikarya</taxon>
        <taxon>Basidiomycota</taxon>
        <taxon>Agaricomycotina</taxon>
        <taxon>Agaricomycetes</taxon>
        <taxon>Agaricomycetidae</taxon>
        <taxon>Agaricales</taxon>
        <taxon>Agaricineae</taxon>
        <taxon>Strophariaceae</taxon>
        <taxon>Agrocybe</taxon>
    </lineage>
</organism>
<dbReference type="Proteomes" id="UP001148786">
    <property type="component" value="Unassembled WGS sequence"/>
</dbReference>
<evidence type="ECO:0000259" key="1">
    <source>
        <dbReference type="Pfam" id="PF07993"/>
    </source>
</evidence>
<accession>A0A9W8JVY8</accession>
<dbReference type="SUPFAM" id="SSF51735">
    <property type="entry name" value="NAD(P)-binding Rossmann-fold domains"/>
    <property type="match status" value="1"/>
</dbReference>
<dbReference type="Gene3D" id="3.40.50.720">
    <property type="entry name" value="NAD(P)-binding Rossmann-like Domain"/>
    <property type="match status" value="1"/>
</dbReference>
<protein>
    <recommendedName>
        <fullName evidence="1">Thioester reductase (TE) domain-containing protein</fullName>
    </recommendedName>
</protein>
<feature type="domain" description="Thioester reductase (TE)" evidence="1">
    <location>
        <begin position="4"/>
        <end position="105"/>
    </location>
</feature>
<proteinExistence type="predicted"/>
<reference evidence="2" key="1">
    <citation type="submission" date="2022-07" db="EMBL/GenBank/DDBJ databases">
        <title>Genome Sequence of Agrocybe chaxingu.</title>
        <authorList>
            <person name="Buettner E."/>
        </authorList>
    </citation>
    <scope>NUCLEOTIDE SEQUENCE</scope>
    <source>
        <strain evidence="2">MP-N11</strain>
    </source>
</reference>
<dbReference type="AlphaFoldDB" id="A0A9W8JVY8"/>
<keyword evidence="3" id="KW-1185">Reference proteome</keyword>
<evidence type="ECO:0000313" key="2">
    <source>
        <dbReference type="EMBL" id="KAJ3488351.1"/>
    </source>
</evidence>
<name>A0A9W8JVY8_9AGAR</name>
<dbReference type="EMBL" id="JANKHO010002834">
    <property type="protein sequence ID" value="KAJ3488351.1"/>
    <property type="molecule type" value="Genomic_DNA"/>
</dbReference>